<dbReference type="NCBIfam" id="TIGR02867">
    <property type="entry name" value="spore_II_P"/>
    <property type="match status" value="1"/>
</dbReference>
<dbReference type="Pfam" id="PF07454">
    <property type="entry name" value="SpoIIP"/>
    <property type="match status" value="1"/>
</dbReference>
<evidence type="ECO:0000313" key="3">
    <source>
        <dbReference type="Proteomes" id="UP001597520"/>
    </source>
</evidence>
<dbReference type="Proteomes" id="UP001597520">
    <property type="component" value="Unassembled WGS sequence"/>
</dbReference>
<organism evidence="2 3">
    <name type="scientific">Salibacterium lacus</name>
    <dbReference type="NCBI Taxonomy" id="1898109"/>
    <lineage>
        <taxon>Bacteria</taxon>
        <taxon>Bacillati</taxon>
        <taxon>Bacillota</taxon>
        <taxon>Bacilli</taxon>
        <taxon>Bacillales</taxon>
        <taxon>Bacillaceae</taxon>
    </lineage>
</organism>
<keyword evidence="1" id="KW-0812">Transmembrane</keyword>
<dbReference type="RefSeq" id="WP_380711417.1">
    <property type="nucleotide sequence ID" value="NZ_JBHUML010000002.1"/>
</dbReference>
<accession>A0ABW5SWI6</accession>
<evidence type="ECO:0000256" key="1">
    <source>
        <dbReference type="SAM" id="Phobius"/>
    </source>
</evidence>
<feature type="transmembrane region" description="Helical" evidence="1">
    <location>
        <begin position="20"/>
        <end position="40"/>
    </location>
</feature>
<name>A0ABW5SWI6_9BACI</name>
<keyword evidence="1" id="KW-0472">Membrane</keyword>
<sequence length="380" mass="43112">MWSEVKNKQNKNIWTSLRKWAAGTIGGLLFMMVFITILTAEGQDNLFSSRQLHTWSSEIQQHLLLSAFQFENHYFDQAVPPEEESTPVPTLLFEFLTRLDFHEPRTMLGMEIPGFALFDGNIVVAGEGTDFTTMPIESAPPMEVLMKERKAADDRLQVLDTEEETENTQTGEAVAHIVHSHSRESYYPELEENADSAFHQDVNITMVGKHLGKELEERGVQTFVDTTDITQRLHQKGWEFPRSYDVSRNVIQNDIKENKQLEMFFDLHRDSQPRDVTTVTVNGETMAKTFFVIGKNHPQYEKNLAMAKDLNSRLEASYPGLSRGVLTKGGGGANGRYNQDLSEQSVLVEIGGVENTLDEAYRTTEALAEVISAYHEEMNK</sequence>
<dbReference type="InterPro" id="IPR010897">
    <property type="entry name" value="Spore_II_P"/>
</dbReference>
<keyword evidence="3" id="KW-1185">Reference proteome</keyword>
<proteinExistence type="predicted"/>
<dbReference type="EMBL" id="JBHUML010000002">
    <property type="protein sequence ID" value="MFD2704124.1"/>
    <property type="molecule type" value="Genomic_DNA"/>
</dbReference>
<protein>
    <submittedName>
        <fullName evidence="2">Stage II sporulation protein P</fullName>
    </submittedName>
</protein>
<comment type="caution">
    <text evidence="2">The sequence shown here is derived from an EMBL/GenBank/DDBJ whole genome shotgun (WGS) entry which is preliminary data.</text>
</comment>
<evidence type="ECO:0000313" key="2">
    <source>
        <dbReference type="EMBL" id="MFD2704124.1"/>
    </source>
</evidence>
<reference evidence="3" key="1">
    <citation type="journal article" date="2019" name="Int. J. Syst. Evol. Microbiol.">
        <title>The Global Catalogue of Microorganisms (GCM) 10K type strain sequencing project: providing services to taxonomists for standard genome sequencing and annotation.</title>
        <authorList>
            <consortium name="The Broad Institute Genomics Platform"/>
            <consortium name="The Broad Institute Genome Sequencing Center for Infectious Disease"/>
            <person name="Wu L."/>
            <person name="Ma J."/>
        </authorList>
    </citation>
    <scope>NUCLEOTIDE SEQUENCE [LARGE SCALE GENOMIC DNA]</scope>
    <source>
        <strain evidence="3">KCTC 33792</strain>
    </source>
</reference>
<dbReference type="SUPFAM" id="SSF53187">
    <property type="entry name" value="Zn-dependent exopeptidases"/>
    <property type="match status" value="1"/>
</dbReference>
<keyword evidence="1" id="KW-1133">Transmembrane helix</keyword>
<gene>
    <name evidence="2" type="primary">spoIIP</name>
    <name evidence="2" type="ORF">ACFSUB_01490</name>
</gene>